<evidence type="ECO:0000313" key="3">
    <source>
        <dbReference type="RefSeq" id="XP_045565660.1"/>
    </source>
</evidence>
<keyword evidence="1" id="KW-0812">Transmembrane</keyword>
<keyword evidence="1" id="KW-0472">Membrane</keyword>
<accession>A0ABM3E3M1</accession>
<evidence type="ECO:0000313" key="2">
    <source>
        <dbReference type="Proteomes" id="UP001652741"/>
    </source>
</evidence>
<reference evidence="3" key="1">
    <citation type="submission" date="2025-08" db="UniProtKB">
        <authorList>
            <consortium name="RefSeq"/>
        </authorList>
    </citation>
    <scope>IDENTIFICATION</scope>
</reference>
<feature type="transmembrane region" description="Helical" evidence="1">
    <location>
        <begin position="31"/>
        <end position="54"/>
    </location>
</feature>
<name>A0ABM3E3M1_SALSA</name>
<sequence>MKILRVVSCCLLSDSPPLDSPSTAHSQSAGLMVWTSAGLVVMVTVLGLVLLLFYRQRRGTRRTPPPPVSSNIQPDRTGEVDCIYEDIRKADRHTDTLPVVISSVYSTVNSLTNSTIYPACQDPTTYTADQASTTHPADEATGLPHCDIYANTSCCKDDIRCTPLYSPATQNNGGL</sequence>
<protein>
    <submittedName>
        <fullName evidence="3">Uncharacterized protein</fullName>
    </submittedName>
</protein>
<evidence type="ECO:0000256" key="1">
    <source>
        <dbReference type="SAM" id="Phobius"/>
    </source>
</evidence>
<organism evidence="2 3">
    <name type="scientific">Salmo salar</name>
    <name type="common">Atlantic salmon</name>
    <dbReference type="NCBI Taxonomy" id="8030"/>
    <lineage>
        <taxon>Eukaryota</taxon>
        <taxon>Metazoa</taxon>
        <taxon>Chordata</taxon>
        <taxon>Craniata</taxon>
        <taxon>Vertebrata</taxon>
        <taxon>Euteleostomi</taxon>
        <taxon>Actinopterygii</taxon>
        <taxon>Neopterygii</taxon>
        <taxon>Teleostei</taxon>
        <taxon>Protacanthopterygii</taxon>
        <taxon>Salmoniformes</taxon>
        <taxon>Salmonidae</taxon>
        <taxon>Salmoninae</taxon>
        <taxon>Salmo</taxon>
    </lineage>
</organism>
<keyword evidence="1" id="KW-1133">Transmembrane helix</keyword>
<dbReference type="GeneID" id="123730959"/>
<proteinExistence type="predicted"/>
<keyword evidence="2" id="KW-1185">Reference proteome</keyword>
<gene>
    <name evidence="3" type="primary">LOC123730959</name>
</gene>
<dbReference type="RefSeq" id="XP_045565660.1">
    <property type="nucleotide sequence ID" value="XM_045709704.1"/>
</dbReference>
<dbReference type="Proteomes" id="UP001652741">
    <property type="component" value="Chromosome ssa02"/>
</dbReference>